<reference evidence="2" key="1">
    <citation type="submission" date="2022-08" db="EMBL/GenBank/DDBJ databases">
        <title>Mycobacterium kiyosense sp. nov., scotochromogenic slow-glowing species isolated from respiratory specimens.</title>
        <authorList>
            <person name="Fukano H."/>
            <person name="Kazumi Y."/>
            <person name="Sakagami N."/>
            <person name="Ato M."/>
            <person name="Mitarai S."/>
            <person name="Hoshino Y."/>
        </authorList>
    </citation>
    <scope>NUCLEOTIDE SEQUENCE</scope>
    <source>
        <strain evidence="2">1413</strain>
        <strain evidence="1">SRL2020-028</strain>
    </source>
</reference>
<dbReference type="GeneID" id="83628684"/>
<gene>
    <name evidence="2" type="ORF">Mkiyose1413_23730</name>
    <name evidence="1" type="ORF">SRL2020028_42980</name>
</gene>
<accession>A0A9P3Q735</accession>
<dbReference type="Proteomes" id="UP001064782">
    <property type="component" value="Unassembled WGS sequence"/>
</dbReference>
<proteinExistence type="predicted"/>
<keyword evidence="3" id="KW-1185">Reference proteome</keyword>
<dbReference type="EMBL" id="BRXE01000070">
    <property type="protein sequence ID" value="GLB85042.1"/>
    <property type="molecule type" value="Genomic_DNA"/>
</dbReference>
<dbReference type="EMBL" id="BRZI01000014">
    <property type="protein sequence ID" value="GLD30490.1"/>
    <property type="molecule type" value="Genomic_DNA"/>
</dbReference>
<evidence type="ECO:0000313" key="2">
    <source>
        <dbReference type="EMBL" id="GLD30490.1"/>
    </source>
</evidence>
<sequence length="59" mass="6566">MTTMTTTQMSVAIAPRVLPLPRRSVRRRLTDSLHAALNMTAQQRADAYVARMPISVIAK</sequence>
<dbReference type="Proteomes" id="UP001165663">
    <property type="component" value="Unassembled WGS sequence"/>
</dbReference>
<comment type="caution">
    <text evidence="2">The sequence shown here is derived from an EMBL/GenBank/DDBJ whole genome shotgun (WGS) entry which is preliminary data.</text>
</comment>
<dbReference type="RefSeq" id="WP_236979909.1">
    <property type="nucleotide sequence ID" value="NZ_BRXE01000070.1"/>
</dbReference>
<evidence type="ECO:0000313" key="1">
    <source>
        <dbReference type="EMBL" id="GLB85042.1"/>
    </source>
</evidence>
<protein>
    <submittedName>
        <fullName evidence="2">Uncharacterized protein</fullName>
    </submittedName>
</protein>
<name>A0A9P3Q735_9MYCO</name>
<evidence type="ECO:0000313" key="3">
    <source>
        <dbReference type="Proteomes" id="UP001064782"/>
    </source>
</evidence>
<dbReference type="AlphaFoldDB" id="A0A9P3Q735"/>
<organism evidence="2 3">
    <name type="scientific">Mycobacterium kiyosense</name>
    <dbReference type="NCBI Taxonomy" id="2871094"/>
    <lineage>
        <taxon>Bacteria</taxon>
        <taxon>Bacillati</taxon>
        <taxon>Actinomycetota</taxon>
        <taxon>Actinomycetes</taxon>
        <taxon>Mycobacteriales</taxon>
        <taxon>Mycobacteriaceae</taxon>
        <taxon>Mycobacterium</taxon>
    </lineage>
</organism>